<evidence type="ECO:0000313" key="3">
    <source>
        <dbReference type="Proteomes" id="UP000265557"/>
    </source>
</evidence>
<proteinExistence type="predicted"/>
<accession>A0A3G9CR94</accession>
<dbReference type="Proteomes" id="UP000323733">
    <property type="component" value="Unassembled WGS sequence"/>
</dbReference>
<reference evidence="1 3" key="1">
    <citation type="submission" date="2016-09" db="EMBL/GenBank/DDBJ databases">
        <title>Complete Genome Sequence of Methanosarcina thermophila MT-1.</title>
        <authorList>
            <person name="Kouzuma A."/>
        </authorList>
    </citation>
    <scope>NUCLEOTIDE SEQUENCE [LARGE SCALE GENOMIC DNA]</scope>
    <source>
        <strain evidence="1 3">MT-1</strain>
    </source>
</reference>
<reference evidence="2 4" key="2">
    <citation type="submission" date="2016-10" db="EMBL/GenBank/DDBJ databases">
        <authorList>
            <person name="Varghese N."/>
            <person name="Submissions S."/>
        </authorList>
    </citation>
    <scope>NUCLEOTIDE SEQUENCE [LARGE SCALE GENOMIC DNA]</scope>
    <source>
        <strain evidence="2 4">DSM 11855</strain>
    </source>
</reference>
<evidence type="ECO:0000313" key="2">
    <source>
        <dbReference type="EMBL" id="SFT32718.1"/>
    </source>
</evidence>
<dbReference type="Proteomes" id="UP000265557">
    <property type="component" value="Chromosome"/>
</dbReference>
<keyword evidence="4" id="KW-1185">Reference proteome</keyword>
<accession>A0A1I6X338</accession>
<dbReference type="EMBL" id="AP017646">
    <property type="protein sequence ID" value="BAW28413.1"/>
    <property type="molecule type" value="Genomic_DNA"/>
</dbReference>
<gene>
    <name evidence="1" type="ORF">MESMT1_0483</name>
    <name evidence="2" type="ORF">SAMN02910340_00151</name>
</gene>
<evidence type="ECO:0000313" key="4">
    <source>
        <dbReference type="Proteomes" id="UP000323733"/>
    </source>
</evidence>
<dbReference type="EMBL" id="FPAO01000001">
    <property type="protein sequence ID" value="SFT32718.1"/>
    <property type="molecule type" value="Genomic_DNA"/>
</dbReference>
<evidence type="ECO:0000313" key="1">
    <source>
        <dbReference type="EMBL" id="BAW28413.1"/>
    </source>
</evidence>
<organism evidence="2 4">
    <name type="scientific">Methanosarcina thermophila</name>
    <dbReference type="NCBI Taxonomy" id="2210"/>
    <lineage>
        <taxon>Archaea</taxon>
        <taxon>Methanobacteriati</taxon>
        <taxon>Methanobacteriota</taxon>
        <taxon>Stenosarchaea group</taxon>
        <taxon>Methanomicrobia</taxon>
        <taxon>Methanosarcinales</taxon>
        <taxon>Methanosarcinaceae</taxon>
        <taxon>Methanosarcina</taxon>
    </lineage>
</organism>
<protein>
    <submittedName>
        <fullName evidence="2">Uncharacterized protein</fullName>
    </submittedName>
</protein>
<sequence>MPLDPICKKIIPDNTQHISDYGGKAIISAVLNANKNSMLWKKV</sequence>
<dbReference type="AlphaFoldDB" id="A0A1I6X338"/>
<name>A0A1I6X338_METTE</name>